<keyword evidence="1" id="KW-0472">Membrane</keyword>
<proteinExistence type="predicted"/>
<keyword evidence="1" id="KW-1133">Transmembrane helix</keyword>
<evidence type="ECO:0000313" key="3">
    <source>
        <dbReference type="Proteomes" id="UP000294194"/>
    </source>
</evidence>
<accession>A0A4V2JF77</accession>
<reference evidence="3" key="1">
    <citation type="submission" date="2019-02" db="EMBL/GenBank/DDBJ databases">
        <title>Glaciihabitans arcticus sp. nov., a psychrotolerant bacterium isolated from polar soil.</title>
        <authorList>
            <person name="Dahal R.H."/>
        </authorList>
    </citation>
    <scope>NUCLEOTIDE SEQUENCE [LARGE SCALE GENOMIC DNA]</scope>
    <source>
        <strain evidence="3">RP-3-7</strain>
    </source>
</reference>
<gene>
    <name evidence="2" type="ORF">EYE40_14015</name>
</gene>
<evidence type="ECO:0000313" key="2">
    <source>
        <dbReference type="EMBL" id="TBN58419.1"/>
    </source>
</evidence>
<feature type="transmembrane region" description="Helical" evidence="1">
    <location>
        <begin position="119"/>
        <end position="137"/>
    </location>
</feature>
<keyword evidence="1" id="KW-0812">Transmembrane</keyword>
<sequence length="341" mass="37149">MTTMTATDPAIEEFAAAVRAALDDLPADDVDDLTDGLEADLTERAADGGPALGDPAAYAEELRAAAGLPVRGPTQHRGLVDVDLIRHNLRQLRDDTARVIRSNPFLSGTADLLASMRPAWWVARGLLLFGLFSISWLNSSGESIPEAIWLVAAAWVVVSVQWGRGRWLPKTGRRVIPVIATIFALLSIGPVWVAINTYNTQQDYYRYGEEVEGPLGLQREGQTVSNVFAYGADGELLTDVQLFDQNGEPLNITDPRYGESFFEGNQGDEYVILVPRDSAPGAGGWNVFPLMQREADCYDETLACARRSSDTTPPFERVQPLIGATLPMSPTNVPTADDDDK</sequence>
<organism evidence="2 3">
    <name type="scientific">Glaciihabitans arcticus</name>
    <dbReference type="NCBI Taxonomy" id="2668039"/>
    <lineage>
        <taxon>Bacteria</taxon>
        <taxon>Bacillati</taxon>
        <taxon>Actinomycetota</taxon>
        <taxon>Actinomycetes</taxon>
        <taxon>Micrococcales</taxon>
        <taxon>Microbacteriaceae</taxon>
        <taxon>Glaciihabitans</taxon>
    </lineage>
</organism>
<dbReference type="AlphaFoldDB" id="A0A4V2JF77"/>
<dbReference type="Proteomes" id="UP000294194">
    <property type="component" value="Unassembled WGS sequence"/>
</dbReference>
<dbReference type="RefSeq" id="WP_130982580.1">
    <property type="nucleotide sequence ID" value="NZ_SISG01000001.1"/>
</dbReference>
<feature type="transmembrane region" description="Helical" evidence="1">
    <location>
        <begin position="175"/>
        <end position="195"/>
    </location>
</feature>
<feature type="transmembrane region" description="Helical" evidence="1">
    <location>
        <begin position="143"/>
        <end position="163"/>
    </location>
</feature>
<protein>
    <submittedName>
        <fullName evidence="2">Uncharacterized protein</fullName>
    </submittedName>
</protein>
<keyword evidence="3" id="KW-1185">Reference proteome</keyword>
<dbReference type="EMBL" id="SISG01000001">
    <property type="protein sequence ID" value="TBN58419.1"/>
    <property type="molecule type" value="Genomic_DNA"/>
</dbReference>
<evidence type="ECO:0000256" key="1">
    <source>
        <dbReference type="SAM" id="Phobius"/>
    </source>
</evidence>
<comment type="caution">
    <text evidence="2">The sequence shown here is derived from an EMBL/GenBank/DDBJ whole genome shotgun (WGS) entry which is preliminary data.</text>
</comment>
<name>A0A4V2JF77_9MICO</name>